<dbReference type="SFLD" id="SFLDS00001">
    <property type="entry name" value="Enolase"/>
    <property type="match status" value="1"/>
</dbReference>
<organism evidence="3 4">
    <name type="scientific">Jiella sonneratiae</name>
    <dbReference type="NCBI Taxonomy" id="2816856"/>
    <lineage>
        <taxon>Bacteria</taxon>
        <taxon>Pseudomonadati</taxon>
        <taxon>Pseudomonadota</taxon>
        <taxon>Alphaproteobacteria</taxon>
        <taxon>Hyphomicrobiales</taxon>
        <taxon>Aurantimonadaceae</taxon>
        <taxon>Jiella</taxon>
    </lineage>
</organism>
<name>A0ABS3J574_9HYPH</name>
<evidence type="ECO:0000313" key="3">
    <source>
        <dbReference type="EMBL" id="MBO0904830.1"/>
    </source>
</evidence>
<dbReference type="SMART" id="SM00922">
    <property type="entry name" value="MR_MLE"/>
    <property type="match status" value="1"/>
</dbReference>
<dbReference type="Proteomes" id="UP000664288">
    <property type="component" value="Unassembled WGS sequence"/>
</dbReference>
<dbReference type="Gene3D" id="3.20.20.120">
    <property type="entry name" value="Enolase-like C-terminal domain"/>
    <property type="match status" value="1"/>
</dbReference>
<dbReference type="Gene3D" id="3.30.390.10">
    <property type="entry name" value="Enolase-like, N-terminal domain"/>
    <property type="match status" value="1"/>
</dbReference>
<feature type="domain" description="Mandelate racemase/muconate lactonizing enzyme C-terminal" evidence="2">
    <location>
        <begin position="143"/>
        <end position="240"/>
    </location>
</feature>
<comment type="caution">
    <text evidence="3">The sequence shown here is derived from an EMBL/GenBank/DDBJ whole genome shotgun (WGS) entry which is preliminary data.</text>
</comment>
<evidence type="ECO:0000313" key="4">
    <source>
        <dbReference type="Proteomes" id="UP000664288"/>
    </source>
</evidence>
<dbReference type="InterPro" id="IPR036849">
    <property type="entry name" value="Enolase-like_C_sf"/>
</dbReference>
<dbReference type="PANTHER" id="PTHR48073:SF2">
    <property type="entry name" value="O-SUCCINYLBENZOATE SYNTHASE"/>
    <property type="match status" value="1"/>
</dbReference>
<dbReference type="PROSITE" id="PS00909">
    <property type="entry name" value="MR_MLE_2"/>
    <property type="match status" value="1"/>
</dbReference>
<dbReference type="SUPFAM" id="SSF51604">
    <property type="entry name" value="Enolase C-terminal domain-like"/>
    <property type="match status" value="1"/>
</dbReference>
<dbReference type="InterPro" id="IPR029017">
    <property type="entry name" value="Enolase-like_N"/>
</dbReference>
<keyword evidence="1" id="KW-0479">Metal-binding</keyword>
<dbReference type="InterPro" id="IPR018110">
    <property type="entry name" value="Mandel_Rmase/mucon_lact_enz_CS"/>
</dbReference>
<proteinExistence type="predicted"/>
<dbReference type="EMBL" id="JAFMPY010000014">
    <property type="protein sequence ID" value="MBO0904830.1"/>
    <property type="molecule type" value="Genomic_DNA"/>
</dbReference>
<protein>
    <submittedName>
        <fullName evidence="3">Mandelate racemase/muconate lactonizing enzyme family protein</fullName>
    </submittedName>
</protein>
<dbReference type="InterPro" id="IPR013342">
    <property type="entry name" value="Mandelate_racemase_C"/>
</dbReference>
<dbReference type="Pfam" id="PF13378">
    <property type="entry name" value="MR_MLE_C"/>
    <property type="match status" value="1"/>
</dbReference>
<evidence type="ECO:0000256" key="1">
    <source>
        <dbReference type="ARBA" id="ARBA00022723"/>
    </source>
</evidence>
<dbReference type="SUPFAM" id="SSF54826">
    <property type="entry name" value="Enolase N-terminal domain-like"/>
    <property type="match status" value="1"/>
</dbReference>
<dbReference type="InterPro" id="IPR029065">
    <property type="entry name" value="Enolase_C-like"/>
</dbReference>
<gene>
    <name evidence="3" type="ORF">J1C47_14380</name>
</gene>
<accession>A0ABS3J574</accession>
<reference evidence="3 4" key="1">
    <citation type="submission" date="2021-03" db="EMBL/GenBank/DDBJ databases">
        <title>Whole genome sequence of Jiella sp. MQZ13P-4.</title>
        <authorList>
            <person name="Tuo L."/>
        </authorList>
    </citation>
    <scope>NUCLEOTIDE SEQUENCE [LARGE SCALE GENOMIC DNA]</scope>
    <source>
        <strain evidence="3 4">MQZ13P-4</strain>
    </source>
</reference>
<keyword evidence="4" id="KW-1185">Reference proteome</keyword>
<sequence length="365" mass="38272">MHLSLHRAMLTYGGGLTLHTASSGPVSGLDTLYLRLRDGDGIEAVGEVRINIAYLNGLSPDAVLAETQAVLAGLDLSPDPLSLLAEPPPALAEATSPVRMLVDMALHDRAARQRGLPLAGLLGLAPGEAVAYPTNQTLFVSDDRTFLAQAEAYVSRGFTDLKVRIGAGELADDLRRIALLRQRFASDIKIAADANGAWNVDAALRHLERLAPFDLAYVEQPAAPAPLAELARLAEASPVPIMLDESIGSEAAAMALATAGHRLMAHLKLVKLGGIAATMRAARALEAQGVPIMIGQMNEGGLATAAVLHASAALKPRFAELYGADGILADPAEGLSYARGMVAAPARPGLGLAFRAERTRTLWEN</sequence>
<dbReference type="RefSeq" id="WP_207351463.1">
    <property type="nucleotide sequence ID" value="NZ_JAFMPY010000014.1"/>
</dbReference>
<evidence type="ECO:0000259" key="2">
    <source>
        <dbReference type="SMART" id="SM00922"/>
    </source>
</evidence>
<dbReference type="PANTHER" id="PTHR48073">
    <property type="entry name" value="O-SUCCINYLBENZOATE SYNTHASE-RELATED"/>
    <property type="match status" value="1"/>
</dbReference>